<sequence>MRNELFDQAKDFVLHADQTASGKTSGDLTHAISAAKNAVSSAFANSTDAERAQLRKMQNHLDRLS</sequence>
<gene>
    <name evidence="1" type="ORF">AM592_03210</name>
</gene>
<accession>A0A0M3R929</accession>
<protein>
    <recommendedName>
        <fullName evidence="3">DUF3813 domain-containing protein</fullName>
    </recommendedName>
</protein>
<dbReference type="PATRIC" id="fig|1441095.3.peg.702"/>
<reference evidence="2" key="1">
    <citation type="submission" date="2015-08" db="EMBL/GenBank/DDBJ databases">
        <title>Genome sequencing project for genomic taxonomy and phylogenomics of Bacillus-like bacteria.</title>
        <authorList>
            <person name="Liu B."/>
            <person name="Wang J."/>
            <person name="Zhu Y."/>
            <person name="Liu G."/>
            <person name="Chen Q."/>
            <person name="Chen Z."/>
            <person name="Lan J."/>
            <person name="Che J."/>
            <person name="Ge C."/>
            <person name="Shi H."/>
            <person name="Pan Z."/>
            <person name="Liu X."/>
        </authorList>
    </citation>
    <scope>NUCLEOTIDE SEQUENCE [LARGE SCALE GENOMIC DNA]</scope>
    <source>
        <strain evidence="2">FJAT-4402</strain>
    </source>
</reference>
<keyword evidence="2" id="KW-1185">Reference proteome</keyword>
<dbReference type="Pfam" id="PF12758">
    <property type="entry name" value="DUF3813"/>
    <property type="match status" value="1"/>
</dbReference>
<dbReference type="InterPro" id="IPR024217">
    <property type="entry name" value="DUF3813"/>
</dbReference>
<proteinExistence type="predicted"/>
<dbReference type="OrthoDB" id="2692217at2"/>
<evidence type="ECO:0000313" key="2">
    <source>
        <dbReference type="Proteomes" id="UP000067625"/>
    </source>
</evidence>
<dbReference type="Proteomes" id="UP000067625">
    <property type="component" value="Chromosome"/>
</dbReference>
<dbReference type="AlphaFoldDB" id="A0A0M3R929"/>
<reference evidence="1 2" key="2">
    <citation type="journal article" date="2016" name="Int. J. Syst. Evol. Microbiol.">
        <title>Bacillus gobiensis sp. nov., isolated from a soil sample.</title>
        <authorList>
            <person name="Liu B."/>
            <person name="Liu G.H."/>
            <person name="Cetin S."/>
            <person name="Schumann P."/>
            <person name="Pan Z.Z."/>
            <person name="Chen Q.Q."/>
        </authorList>
    </citation>
    <scope>NUCLEOTIDE SEQUENCE [LARGE SCALE GENOMIC DNA]</scope>
    <source>
        <strain evidence="1 2">FJAT-4402</strain>
    </source>
</reference>
<evidence type="ECO:0008006" key="3">
    <source>
        <dbReference type="Google" id="ProtNLM"/>
    </source>
</evidence>
<evidence type="ECO:0000313" key="1">
    <source>
        <dbReference type="EMBL" id="ALC80706.1"/>
    </source>
</evidence>
<dbReference type="EMBL" id="CP012600">
    <property type="protein sequence ID" value="ALC80706.1"/>
    <property type="molecule type" value="Genomic_DNA"/>
</dbReference>
<dbReference type="RefSeq" id="WP_053602446.1">
    <property type="nucleotide sequence ID" value="NZ_CP012600.1"/>
</dbReference>
<organism evidence="1 2">
    <name type="scientific">Bacillus gobiensis</name>
    <dbReference type="NCBI Taxonomy" id="1441095"/>
    <lineage>
        <taxon>Bacteria</taxon>
        <taxon>Bacillati</taxon>
        <taxon>Bacillota</taxon>
        <taxon>Bacilli</taxon>
        <taxon>Bacillales</taxon>
        <taxon>Bacillaceae</taxon>
        <taxon>Bacillus</taxon>
    </lineage>
</organism>
<name>A0A0M3R929_9BACI</name>